<feature type="domain" description="Ketoreductase (KR)" evidence="2">
    <location>
        <begin position="66"/>
        <end position="189"/>
    </location>
</feature>
<dbReference type="STRING" id="644358.A0A0C4DZ24"/>
<dbReference type="EMBL" id="GL876969">
    <property type="protein sequence ID" value="KLU86297.1"/>
    <property type="molecule type" value="Genomic_DNA"/>
</dbReference>
<evidence type="ECO:0000313" key="5">
    <source>
        <dbReference type="Proteomes" id="UP000011715"/>
    </source>
</evidence>
<reference evidence="4" key="5">
    <citation type="submission" date="2015-06" db="UniProtKB">
        <authorList>
            <consortium name="EnsemblFungi"/>
        </authorList>
    </citation>
    <scope>IDENTIFICATION</scope>
    <source>
        <strain evidence="4">ATCC 64411</strain>
    </source>
</reference>
<feature type="compositionally biased region" description="Polar residues" evidence="1">
    <location>
        <begin position="191"/>
        <end position="210"/>
    </location>
</feature>
<reference evidence="4" key="4">
    <citation type="journal article" date="2015" name="G3 (Bethesda)">
        <title>Genome sequences of three phytopathogenic species of the Magnaporthaceae family of fungi.</title>
        <authorList>
            <person name="Okagaki L.H."/>
            <person name="Nunes C.C."/>
            <person name="Sailsbery J."/>
            <person name="Clay B."/>
            <person name="Brown D."/>
            <person name="John T."/>
            <person name="Oh Y."/>
            <person name="Young N."/>
            <person name="Fitzgerald M."/>
            <person name="Haas B.J."/>
            <person name="Zeng Q."/>
            <person name="Young S."/>
            <person name="Adiconis X."/>
            <person name="Fan L."/>
            <person name="Levin J.Z."/>
            <person name="Mitchell T.K."/>
            <person name="Okubara P.A."/>
            <person name="Farman M.L."/>
            <person name="Kohn L.M."/>
            <person name="Birren B."/>
            <person name="Ma L.-J."/>
            <person name="Dean R.A."/>
        </authorList>
    </citation>
    <scope>NUCLEOTIDE SEQUENCE</scope>
    <source>
        <strain evidence="4">ATCC 64411 / 73-15</strain>
    </source>
</reference>
<dbReference type="OrthoDB" id="329835at2759"/>
<reference evidence="5" key="2">
    <citation type="submission" date="2010-05" db="EMBL/GenBank/DDBJ databases">
        <title>The genome sequence of Magnaporthe poae strain ATCC 64411.</title>
        <authorList>
            <person name="Ma L.-J."/>
            <person name="Dead R."/>
            <person name="Young S."/>
            <person name="Zeng Q."/>
            <person name="Koehrsen M."/>
            <person name="Alvarado L."/>
            <person name="Berlin A."/>
            <person name="Chapman S.B."/>
            <person name="Chen Z."/>
            <person name="Freedman E."/>
            <person name="Gellesch M."/>
            <person name="Goldberg J."/>
            <person name="Griggs A."/>
            <person name="Gujja S."/>
            <person name="Heilman E.R."/>
            <person name="Heiman D."/>
            <person name="Hepburn T."/>
            <person name="Howarth C."/>
            <person name="Jen D."/>
            <person name="Larson L."/>
            <person name="Mehta T."/>
            <person name="Neiman D."/>
            <person name="Pearson M."/>
            <person name="Roberts A."/>
            <person name="Saif S."/>
            <person name="Shea T."/>
            <person name="Shenoy N."/>
            <person name="Sisk P."/>
            <person name="Stolte C."/>
            <person name="Sykes S."/>
            <person name="Walk T."/>
            <person name="White J."/>
            <person name="Yandava C."/>
            <person name="Haas B."/>
            <person name="Nusbaum C."/>
            <person name="Birren B."/>
        </authorList>
    </citation>
    <scope>NUCLEOTIDE SEQUENCE [LARGE SCALE GENOMIC DNA]</scope>
    <source>
        <strain evidence="5">ATCC 64411 / 73-15</strain>
    </source>
</reference>
<evidence type="ECO:0000313" key="4">
    <source>
        <dbReference type="EnsemblFungi" id="MAPG_05312T0"/>
    </source>
</evidence>
<dbReference type="Gene3D" id="3.40.50.720">
    <property type="entry name" value="NAD(P)-binding Rossmann-like Domain"/>
    <property type="match status" value="1"/>
</dbReference>
<dbReference type="VEuPathDB" id="FungiDB:MAPG_05312"/>
<dbReference type="eggNOG" id="KOG1202">
    <property type="taxonomic scope" value="Eukaryota"/>
</dbReference>
<dbReference type="EnsemblFungi" id="MAPG_05312T0">
    <property type="protein sequence ID" value="MAPG_05312T0"/>
    <property type="gene ID" value="MAPG_05312"/>
</dbReference>
<keyword evidence="5" id="KW-1185">Reference proteome</keyword>
<reference evidence="3" key="1">
    <citation type="submission" date="2010-05" db="EMBL/GenBank/DDBJ databases">
        <title>The Genome Sequence of Magnaporthe poae strain ATCC 64411.</title>
        <authorList>
            <consortium name="The Broad Institute Genome Sequencing Platform"/>
            <consortium name="Broad Institute Genome Sequencing Center for Infectious Disease"/>
            <person name="Ma L.-J."/>
            <person name="Dead R."/>
            <person name="Young S."/>
            <person name="Zeng Q."/>
            <person name="Koehrsen M."/>
            <person name="Alvarado L."/>
            <person name="Berlin A."/>
            <person name="Chapman S.B."/>
            <person name="Chen Z."/>
            <person name="Freedman E."/>
            <person name="Gellesch M."/>
            <person name="Goldberg J."/>
            <person name="Griggs A."/>
            <person name="Gujja S."/>
            <person name="Heilman E.R."/>
            <person name="Heiman D."/>
            <person name="Hepburn T."/>
            <person name="Howarth C."/>
            <person name="Jen D."/>
            <person name="Larson L."/>
            <person name="Mehta T."/>
            <person name="Neiman D."/>
            <person name="Pearson M."/>
            <person name="Roberts A."/>
            <person name="Saif S."/>
            <person name="Shea T."/>
            <person name="Shenoy N."/>
            <person name="Sisk P."/>
            <person name="Stolte C."/>
            <person name="Sykes S."/>
            <person name="Walk T."/>
            <person name="White J."/>
            <person name="Yandava C."/>
            <person name="Haas B."/>
            <person name="Nusbaum C."/>
            <person name="Birren B."/>
        </authorList>
    </citation>
    <scope>NUCLEOTIDE SEQUENCE</scope>
    <source>
        <strain evidence="3">ATCC 64411</strain>
    </source>
</reference>
<evidence type="ECO:0000256" key="1">
    <source>
        <dbReference type="SAM" id="MobiDB-lite"/>
    </source>
</evidence>
<protein>
    <recommendedName>
        <fullName evidence="2">Ketoreductase (KR) domain-containing protein</fullName>
    </recommendedName>
</protein>
<feature type="region of interest" description="Disordered" evidence="1">
    <location>
        <begin position="189"/>
        <end position="210"/>
    </location>
</feature>
<organism evidence="4 5">
    <name type="scientific">Magnaporthiopsis poae (strain ATCC 64411 / 73-15)</name>
    <name type="common">Kentucky bluegrass fungus</name>
    <name type="synonym">Magnaporthe poae</name>
    <dbReference type="NCBI Taxonomy" id="644358"/>
    <lineage>
        <taxon>Eukaryota</taxon>
        <taxon>Fungi</taxon>
        <taxon>Dikarya</taxon>
        <taxon>Ascomycota</taxon>
        <taxon>Pezizomycotina</taxon>
        <taxon>Sordariomycetes</taxon>
        <taxon>Sordariomycetidae</taxon>
        <taxon>Magnaporthales</taxon>
        <taxon>Magnaporthaceae</taxon>
        <taxon>Magnaporthiopsis</taxon>
    </lineage>
</organism>
<sequence length="210" mass="22740">MWPRRFMETGQQTSRVGAPMTRVSTDSEPLGTVKRRLDVSFSSSTSCLLIEDLGRIGRAVPAWMVDHRESVGRKAELVAGDTAKIGDVERSIAAETLLLEGAVRMSMVAANENYTRMSHEEWNALGGARTQEEPEICTNASVAAGVDLDFFLILGSVSNILGRADQVNYASKSSSLGTFARYRNGLGLSPPRSSTWAPSRTPDGSRSTRA</sequence>
<evidence type="ECO:0000259" key="2">
    <source>
        <dbReference type="Pfam" id="PF08659"/>
    </source>
</evidence>
<dbReference type="Proteomes" id="UP000011715">
    <property type="component" value="Unassembled WGS sequence"/>
</dbReference>
<gene>
    <name evidence="3" type="ORF">MAPG_05312</name>
</gene>
<dbReference type="OMA" id="RMSHEEW"/>
<accession>A0A0C4DZ24</accession>
<reference evidence="3" key="3">
    <citation type="submission" date="2011-03" db="EMBL/GenBank/DDBJ databases">
        <title>Annotation of Magnaporthe poae ATCC 64411.</title>
        <authorList>
            <person name="Ma L.-J."/>
            <person name="Dead R."/>
            <person name="Young S.K."/>
            <person name="Zeng Q."/>
            <person name="Gargeya S."/>
            <person name="Fitzgerald M."/>
            <person name="Haas B."/>
            <person name="Abouelleil A."/>
            <person name="Alvarado L."/>
            <person name="Arachchi H.M."/>
            <person name="Berlin A."/>
            <person name="Brown A."/>
            <person name="Chapman S.B."/>
            <person name="Chen Z."/>
            <person name="Dunbar C."/>
            <person name="Freedman E."/>
            <person name="Gearin G."/>
            <person name="Gellesch M."/>
            <person name="Goldberg J."/>
            <person name="Griggs A."/>
            <person name="Gujja S."/>
            <person name="Heiman D."/>
            <person name="Howarth C."/>
            <person name="Larson L."/>
            <person name="Lui A."/>
            <person name="MacDonald P.J.P."/>
            <person name="Mehta T."/>
            <person name="Montmayeur A."/>
            <person name="Murphy C."/>
            <person name="Neiman D."/>
            <person name="Pearson M."/>
            <person name="Priest M."/>
            <person name="Roberts A."/>
            <person name="Saif S."/>
            <person name="Shea T."/>
            <person name="Shenoy N."/>
            <person name="Sisk P."/>
            <person name="Stolte C."/>
            <person name="Sykes S."/>
            <person name="Yandava C."/>
            <person name="Wortman J."/>
            <person name="Nusbaum C."/>
            <person name="Birren B."/>
        </authorList>
    </citation>
    <scope>NUCLEOTIDE SEQUENCE</scope>
    <source>
        <strain evidence="3">ATCC 64411</strain>
    </source>
</reference>
<name>A0A0C4DZ24_MAGP6</name>
<dbReference type="AlphaFoldDB" id="A0A0C4DZ24"/>
<dbReference type="InterPro" id="IPR013968">
    <property type="entry name" value="PKS_KR"/>
</dbReference>
<evidence type="ECO:0000313" key="3">
    <source>
        <dbReference type="EMBL" id="KLU86297.1"/>
    </source>
</evidence>
<dbReference type="Pfam" id="PF08659">
    <property type="entry name" value="KR"/>
    <property type="match status" value="1"/>
</dbReference>
<dbReference type="EMBL" id="ADBL01001256">
    <property type="status" value="NOT_ANNOTATED_CDS"/>
    <property type="molecule type" value="Genomic_DNA"/>
</dbReference>
<proteinExistence type="predicted"/>